<sequence>MLISLHSENRAILGHSATTGTRFIKCLGALAAVSLYCWYILPHSINAPILPEPTVESAQPLHSAEQHLSTLLVDATLAAEDKRFYHHGGIDICANARAIKDALEAQRFVSGASTITQQTVKLLEGTPPRTLETKICEALAARNLEMRHSKDAILLSYFSLLEYGNRTRGPAHAAKHYFNKEVHQLTLAEAALLAGLPQAPSRLNPRKNPEGALQRRNWVLERMRIVHDYPEADIRAAQATSLVLFQAQATSTQKLALEQVNLK</sequence>
<name>A0ABW5DYN4_9BACT</name>
<dbReference type="PANTHER" id="PTHR32282:SF33">
    <property type="entry name" value="PEPTIDOGLYCAN GLYCOSYLTRANSFERASE"/>
    <property type="match status" value="1"/>
</dbReference>
<dbReference type="SUPFAM" id="SSF53955">
    <property type="entry name" value="Lysozyme-like"/>
    <property type="match status" value="1"/>
</dbReference>
<accession>A0ABW5DYN4</accession>
<evidence type="ECO:0000259" key="3">
    <source>
        <dbReference type="Pfam" id="PF00912"/>
    </source>
</evidence>
<evidence type="ECO:0000256" key="1">
    <source>
        <dbReference type="ARBA" id="ARBA00004752"/>
    </source>
</evidence>
<dbReference type="RefSeq" id="WP_377092479.1">
    <property type="nucleotide sequence ID" value="NZ_JBHSJM010000001.1"/>
</dbReference>
<dbReference type="EMBL" id="JBHUJC010000001">
    <property type="protein sequence ID" value="MFD2274864.1"/>
    <property type="molecule type" value="Genomic_DNA"/>
</dbReference>
<dbReference type="InterPro" id="IPR001264">
    <property type="entry name" value="Glyco_trans_51"/>
</dbReference>
<feature type="domain" description="Glycosyl transferase family 51" evidence="3">
    <location>
        <begin position="66"/>
        <end position="223"/>
    </location>
</feature>
<evidence type="ECO:0000313" key="4">
    <source>
        <dbReference type="EMBL" id="MFD2274864.1"/>
    </source>
</evidence>
<protein>
    <submittedName>
        <fullName evidence="4">Biosynthetic peptidoglycan transglycosylase</fullName>
    </submittedName>
</protein>
<evidence type="ECO:0000313" key="5">
    <source>
        <dbReference type="Proteomes" id="UP001597297"/>
    </source>
</evidence>
<dbReference type="InterPro" id="IPR036950">
    <property type="entry name" value="PBP_transglycosylase"/>
</dbReference>
<dbReference type="InterPro" id="IPR050396">
    <property type="entry name" value="Glycosyltr_51/Transpeptidase"/>
</dbReference>
<comment type="caution">
    <text evidence="4">The sequence shown here is derived from an EMBL/GenBank/DDBJ whole genome shotgun (WGS) entry which is preliminary data.</text>
</comment>
<dbReference type="Gene3D" id="1.10.3810.10">
    <property type="entry name" value="Biosynthetic peptidoglycan transglycosylase-like"/>
    <property type="match status" value="1"/>
</dbReference>
<gene>
    <name evidence="4" type="ORF">ACFSQZ_00125</name>
</gene>
<keyword evidence="5" id="KW-1185">Reference proteome</keyword>
<dbReference type="PANTHER" id="PTHR32282">
    <property type="entry name" value="BINDING PROTEIN TRANSPEPTIDASE, PUTATIVE-RELATED"/>
    <property type="match status" value="1"/>
</dbReference>
<dbReference type="InterPro" id="IPR023346">
    <property type="entry name" value="Lysozyme-like_dom_sf"/>
</dbReference>
<dbReference type="Pfam" id="PF00912">
    <property type="entry name" value="Transgly"/>
    <property type="match status" value="1"/>
</dbReference>
<comment type="pathway">
    <text evidence="1">Cell wall biogenesis; peptidoglycan biosynthesis.</text>
</comment>
<dbReference type="Proteomes" id="UP001597297">
    <property type="component" value="Unassembled WGS sequence"/>
</dbReference>
<reference evidence="5" key="1">
    <citation type="journal article" date="2019" name="Int. J. Syst. Evol. Microbiol.">
        <title>The Global Catalogue of Microorganisms (GCM) 10K type strain sequencing project: providing services to taxonomists for standard genome sequencing and annotation.</title>
        <authorList>
            <consortium name="The Broad Institute Genomics Platform"/>
            <consortium name="The Broad Institute Genome Sequencing Center for Infectious Disease"/>
            <person name="Wu L."/>
            <person name="Ma J."/>
        </authorList>
    </citation>
    <scope>NUCLEOTIDE SEQUENCE [LARGE SCALE GENOMIC DNA]</scope>
    <source>
        <strain evidence="5">JCM 16545</strain>
    </source>
</reference>
<evidence type="ECO:0000256" key="2">
    <source>
        <dbReference type="ARBA" id="ARBA00022679"/>
    </source>
</evidence>
<organism evidence="4 5">
    <name type="scientific">Rubritalea spongiae</name>
    <dbReference type="NCBI Taxonomy" id="430797"/>
    <lineage>
        <taxon>Bacteria</taxon>
        <taxon>Pseudomonadati</taxon>
        <taxon>Verrucomicrobiota</taxon>
        <taxon>Verrucomicrobiia</taxon>
        <taxon>Verrucomicrobiales</taxon>
        <taxon>Rubritaleaceae</taxon>
        <taxon>Rubritalea</taxon>
    </lineage>
</organism>
<proteinExistence type="predicted"/>
<keyword evidence="2" id="KW-0808">Transferase</keyword>